<dbReference type="GO" id="GO:0003352">
    <property type="term" value="P:regulation of cilium movement"/>
    <property type="evidence" value="ECO:0007669"/>
    <property type="project" value="InterPro"/>
</dbReference>
<dbReference type="Proteomes" id="UP001295684">
    <property type="component" value="Unassembled WGS sequence"/>
</dbReference>
<proteinExistence type="inferred from homology"/>
<dbReference type="InterPro" id="IPR021298">
    <property type="entry name" value="CFAP298"/>
</dbReference>
<accession>A0AAD1XN07</accession>
<evidence type="ECO:0000313" key="4">
    <source>
        <dbReference type="Proteomes" id="UP001295684"/>
    </source>
</evidence>
<feature type="compositionally biased region" description="Basic and acidic residues" evidence="2">
    <location>
        <begin position="279"/>
        <end position="292"/>
    </location>
</feature>
<evidence type="ECO:0000256" key="1">
    <source>
        <dbReference type="ARBA" id="ARBA00009619"/>
    </source>
</evidence>
<organism evidence="3 4">
    <name type="scientific">Euplotes crassus</name>
    <dbReference type="NCBI Taxonomy" id="5936"/>
    <lineage>
        <taxon>Eukaryota</taxon>
        <taxon>Sar</taxon>
        <taxon>Alveolata</taxon>
        <taxon>Ciliophora</taxon>
        <taxon>Intramacronucleata</taxon>
        <taxon>Spirotrichea</taxon>
        <taxon>Hypotrichia</taxon>
        <taxon>Euplotida</taxon>
        <taxon>Euplotidae</taxon>
        <taxon>Moneuplotes</taxon>
    </lineage>
</organism>
<evidence type="ECO:0000313" key="3">
    <source>
        <dbReference type="EMBL" id="CAI2375911.1"/>
    </source>
</evidence>
<feature type="region of interest" description="Disordered" evidence="2">
    <location>
        <begin position="254"/>
        <end position="298"/>
    </location>
</feature>
<name>A0AAD1XN07_EUPCR</name>
<dbReference type="EMBL" id="CAMPGE010017426">
    <property type="protein sequence ID" value="CAI2375911.1"/>
    <property type="molecule type" value="Genomic_DNA"/>
</dbReference>
<protein>
    <submittedName>
        <fullName evidence="3">Uncharacterized protein</fullName>
    </submittedName>
</protein>
<dbReference type="Pfam" id="PF11069">
    <property type="entry name" value="CFAP298"/>
    <property type="match status" value="1"/>
</dbReference>
<dbReference type="PANTHER" id="PTHR13238:SF0">
    <property type="entry name" value="CILIA- AND FLAGELLA-ASSOCIATED PROTEIN 298"/>
    <property type="match status" value="1"/>
</dbReference>
<gene>
    <name evidence="3" type="ORF">ECRASSUSDP1_LOCUS17277</name>
</gene>
<keyword evidence="4" id="KW-1185">Reference proteome</keyword>
<dbReference type="AlphaFoldDB" id="A0AAD1XN07"/>
<reference evidence="3" key="1">
    <citation type="submission" date="2023-07" db="EMBL/GenBank/DDBJ databases">
        <authorList>
            <consortium name="AG Swart"/>
            <person name="Singh M."/>
            <person name="Singh A."/>
            <person name="Seah K."/>
            <person name="Emmerich C."/>
        </authorList>
    </citation>
    <scope>NUCLEOTIDE SEQUENCE</scope>
    <source>
        <strain evidence="3">DP1</strain>
    </source>
</reference>
<comment type="caution">
    <text evidence="3">The sequence shown here is derived from an EMBL/GenBank/DDBJ whole genome shotgun (WGS) entry which is preliminary data.</text>
</comment>
<sequence length="298" mass="34662">MVLIHFKKTDKNQFLYESTVKTKVDDLIHELVELNNMRLKVDRLAVSMEELATKGPQRPEELRGLEHLDEYVKSEDLTVINGLKKMPPQTGTREVIDETHYRTGWILDEEMVEEMLEGVRKAKSVIHIDNIAKKKPIAMEELNELVDWFRGMTMKAYPAFHGLGEWEPVLVLLENKEEIDHTLHGTDDMEEEKAQIWWAGKELARGKLLQDYVGKNDKSKIIVKMQHKGSGAPVREPLIDEESHKKMLSFFHKKQEEQKKLEEDDEDSYMNSAWANPKQLKDQLHGMSDIKFRPGGKF</sequence>
<comment type="similarity">
    <text evidence="1">Belongs to the CFAP298 family.</text>
</comment>
<evidence type="ECO:0000256" key="2">
    <source>
        <dbReference type="SAM" id="MobiDB-lite"/>
    </source>
</evidence>
<dbReference type="PANTHER" id="PTHR13238">
    <property type="entry name" value="PROTEIN C21ORF59"/>
    <property type="match status" value="1"/>
</dbReference>